<dbReference type="InterPro" id="IPR000866">
    <property type="entry name" value="AhpC/TSA"/>
</dbReference>
<dbReference type="GO" id="GO:0016491">
    <property type="term" value="F:oxidoreductase activity"/>
    <property type="evidence" value="ECO:0007669"/>
    <property type="project" value="InterPro"/>
</dbReference>
<feature type="domain" description="Thioredoxin" evidence="2">
    <location>
        <begin position="24"/>
        <end position="179"/>
    </location>
</feature>
<dbReference type="SUPFAM" id="SSF52833">
    <property type="entry name" value="Thioredoxin-like"/>
    <property type="match status" value="1"/>
</dbReference>
<comment type="caution">
    <text evidence="3">The sequence shown here is derived from an EMBL/GenBank/DDBJ whole genome shotgun (WGS) entry which is preliminary data.</text>
</comment>
<name>A0A2T3HLA7_9SPHI</name>
<dbReference type="PANTHER" id="PTHR43640:SF1">
    <property type="entry name" value="THIOREDOXIN-DEPENDENT PEROXIREDOXIN"/>
    <property type="match status" value="1"/>
</dbReference>
<protein>
    <submittedName>
        <fullName evidence="3">Thioredoxin family protein</fullName>
    </submittedName>
</protein>
<evidence type="ECO:0000259" key="2">
    <source>
        <dbReference type="PROSITE" id="PS51352"/>
    </source>
</evidence>
<dbReference type="OrthoDB" id="9809746at2"/>
<dbReference type="Gene3D" id="3.40.30.10">
    <property type="entry name" value="Glutaredoxin"/>
    <property type="match status" value="1"/>
</dbReference>
<evidence type="ECO:0000256" key="1">
    <source>
        <dbReference type="SAM" id="SignalP"/>
    </source>
</evidence>
<dbReference type="EMBL" id="PYLS01000005">
    <property type="protein sequence ID" value="PST83220.1"/>
    <property type="molecule type" value="Genomic_DNA"/>
</dbReference>
<keyword evidence="1" id="KW-0732">Signal</keyword>
<dbReference type="PANTHER" id="PTHR43640">
    <property type="entry name" value="OS07G0260300 PROTEIN"/>
    <property type="match status" value="1"/>
</dbReference>
<dbReference type="Proteomes" id="UP000240912">
    <property type="component" value="Unassembled WGS sequence"/>
</dbReference>
<dbReference type="PROSITE" id="PS51352">
    <property type="entry name" value="THIOREDOXIN_2"/>
    <property type="match status" value="1"/>
</dbReference>
<reference evidence="3 4" key="1">
    <citation type="submission" date="2018-03" db="EMBL/GenBank/DDBJ databases">
        <authorList>
            <person name="Keele B.F."/>
        </authorList>
    </citation>
    <scope>NUCLEOTIDE SEQUENCE [LARGE SCALE GENOMIC DNA]</scope>
    <source>
        <strain evidence="3 4">YL28-9</strain>
    </source>
</reference>
<proteinExistence type="predicted"/>
<keyword evidence="4" id="KW-1185">Reference proteome</keyword>
<gene>
    <name evidence="3" type="ORF">C7T94_11530</name>
</gene>
<dbReference type="Pfam" id="PF00578">
    <property type="entry name" value="AhpC-TSA"/>
    <property type="match status" value="1"/>
</dbReference>
<sequence length="182" mass="20879">MTRKIFFMIALACSTLLVQAQKALRAGDFIGNIELMGTDDRLFSLNAQKGAKGFIIVFMSNSCDHCIKYKDRIIALDNRFKKKGFPVVAIAPYGDDPIKYPLDAMPKMKEWVRAKNIRFPYLADRAFKYSYLFGIRHTPEAVILQRKGSQYEIKYIGDIDDNPELKKPLTNRYVENILAKIS</sequence>
<dbReference type="RefSeq" id="WP_107215480.1">
    <property type="nucleotide sequence ID" value="NZ_KZ686269.1"/>
</dbReference>
<evidence type="ECO:0000313" key="3">
    <source>
        <dbReference type="EMBL" id="PST83220.1"/>
    </source>
</evidence>
<feature type="signal peptide" evidence="1">
    <location>
        <begin position="1"/>
        <end position="20"/>
    </location>
</feature>
<dbReference type="InterPro" id="IPR047262">
    <property type="entry name" value="PRX-like1"/>
</dbReference>
<dbReference type="AlphaFoldDB" id="A0A2T3HLA7"/>
<dbReference type="InterPro" id="IPR036249">
    <property type="entry name" value="Thioredoxin-like_sf"/>
</dbReference>
<accession>A0A2T3HLA7</accession>
<dbReference type="InterPro" id="IPR013766">
    <property type="entry name" value="Thioredoxin_domain"/>
</dbReference>
<evidence type="ECO:0000313" key="4">
    <source>
        <dbReference type="Proteomes" id="UP000240912"/>
    </source>
</evidence>
<organism evidence="3 4">
    <name type="scientific">Pedobacter yulinensis</name>
    <dbReference type="NCBI Taxonomy" id="2126353"/>
    <lineage>
        <taxon>Bacteria</taxon>
        <taxon>Pseudomonadati</taxon>
        <taxon>Bacteroidota</taxon>
        <taxon>Sphingobacteriia</taxon>
        <taxon>Sphingobacteriales</taxon>
        <taxon>Sphingobacteriaceae</taxon>
        <taxon>Pedobacter</taxon>
    </lineage>
</organism>
<feature type="chain" id="PRO_5015581890" evidence="1">
    <location>
        <begin position="21"/>
        <end position="182"/>
    </location>
</feature>
<dbReference type="GO" id="GO:0016209">
    <property type="term" value="F:antioxidant activity"/>
    <property type="evidence" value="ECO:0007669"/>
    <property type="project" value="InterPro"/>
</dbReference>